<evidence type="ECO:0000259" key="7">
    <source>
        <dbReference type="Pfam" id="PF04052"/>
    </source>
</evidence>
<dbReference type="EMBL" id="JAMSHT010000001">
    <property type="protein sequence ID" value="MCM8558419.1"/>
    <property type="molecule type" value="Genomic_DNA"/>
</dbReference>
<dbReference type="AlphaFoldDB" id="A0A9X2EN33"/>
<keyword evidence="3 5" id="KW-0732">Signal</keyword>
<dbReference type="PANTHER" id="PTHR36842">
    <property type="entry name" value="PROTEIN TOLB HOMOLOG"/>
    <property type="match status" value="1"/>
</dbReference>
<keyword evidence="4 5" id="KW-0574">Periplasm</keyword>
<dbReference type="Pfam" id="PF07676">
    <property type="entry name" value="PD40"/>
    <property type="match status" value="4"/>
</dbReference>
<dbReference type="InterPro" id="IPR007195">
    <property type="entry name" value="TolB_N"/>
</dbReference>
<feature type="chain" id="PRO_5041027603" description="Tol-Pal system protein TolB" evidence="5">
    <location>
        <begin position="20"/>
        <end position="443"/>
    </location>
</feature>
<gene>
    <name evidence="5 8" type="primary">tolB</name>
    <name evidence="8" type="ORF">NDO55_11375</name>
</gene>
<evidence type="ECO:0000256" key="3">
    <source>
        <dbReference type="ARBA" id="ARBA00022729"/>
    </source>
</evidence>
<comment type="subcellular location">
    <subcellularLocation>
        <location evidence="1 5">Periplasm</location>
    </subcellularLocation>
</comment>
<keyword evidence="5" id="KW-0131">Cell cycle</keyword>
<evidence type="ECO:0000256" key="6">
    <source>
        <dbReference type="SAM" id="MobiDB-lite"/>
    </source>
</evidence>
<evidence type="ECO:0000256" key="5">
    <source>
        <dbReference type="HAMAP-Rule" id="MF_00671"/>
    </source>
</evidence>
<dbReference type="NCBIfam" id="TIGR02800">
    <property type="entry name" value="propeller_TolB"/>
    <property type="match status" value="1"/>
</dbReference>
<proteinExistence type="inferred from homology"/>
<dbReference type="PANTHER" id="PTHR36842:SF1">
    <property type="entry name" value="PROTEIN TOLB"/>
    <property type="match status" value="1"/>
</dbReference>
<dbReference type="InterPro" id="IPR011659">
    <property type="entry name" value="WD40"/>
</dbReference>
<evidence type="ECO:0000256" key="2">
    <source>
        <dbReference type="ARBA" id="ARBA00009820"/>
    </source>
</evidence>
<comment type="caution">
    <text evidence="8">The sequence shown here is derived from an EMBL/GenBank/DDBJ whole genome shotgun (WGS) entry which is preliminary data.</text>
</comment>
<dbReference type="Proteomes" id="UP001155128">
    <property type="component" value="Unassembled WGS sequence"/>
</dbReference>
<dbReference type="Gene3D" id="3.40.50.10070">
    <property type="entry name" value="TolB, N-terminal domain"/>
    <property type="match status" value="1"/>
</dbReference>
<accession>A0A9X2EN33</accession>
<dbReference type="Pfam" id="PF04052">
    <property type="entry name" value="TolB_N"/>
    <property type="match status" value="1"/>
</dbReference>
<organism evidence="8 9">
    <name type="scientific">Sphingomicrobium sediminis</name>
    <dbReference type="NCBI Taxonomy" id="2950949"/>
    <lineage>
        <taxon>Bacteria</taxon>
        <taxon>Pseudomonadati</taxon>
        <taxon>Pseudomonadota</taxon>
        <taxon>Alphaproteobacteria</taxon>
        <taxon>Sphingomonadales</taxon>
        <taxon>Sphingomonadaceae</taxon>
        <taxon>Sphingomicrobium</taxon>
    </lineage>
</organism>
<sequence length="443" mass="47474" precursor="true">MFVRLIALFALLLPFPALAQDSGPIEVDVIGGQQAAQPVAVPQMVARGPRMTPAGEIDALARNISSVIASDLRSTGAITPIGPVGIRPLRDGEVVNPDFNEWQNAGATALVAGYTEFAANGRLTVACYLFDTVTGRELARQGFSVIPADWRRGAHKCADMVYARLTGEGAFLDTRIVYVAETGPKDARVKRIALMDSDGRNHRYLTEGQETVIKPRFSPDGSRLTYLSYKGRRPRVYVLDLATGNTRLLVPGTAFTFSASFSPDGRNIVFSMAEGGNTDIYVTRADGSGSPRRLTTMPGVDTSPSFSPDGRSIVFESDRSGSQQLYVMNADGTNQRRISFGGGQYADPSWSPLGNLIAFTKIGGGQFRIGVMSPAGGGERLLTSSWQDEGPSWAPNGQFVMFHRTRQGSGDASLYAVPVNGGEARLMPTPLGGSDPSWSPLQN</sequence>
<keyword evidence="5" id="KW-0132">Cell division</keyword>
<comment type="similarity">
    <text evidence="2 5">Belongs to the TolB family.</text>
</comment>
<dbReference type="SUPFAM" id="SSF69304">
    <property type="entry name" value="Tricorn protease N-terminal domain"/>
    <property type="match status" value="1"/>
</dbReference>
<dbReference type="GO" id="GO:0042597">
    <property type="term" value="C:periplasmic space"/>
    <property type="evidence" value="ECO:0007669"/>
    <property type="project" value="UniProtKB-SubCell"/>
</dbReference>
<protein>
    <recommendedName>
        <fullName evidence="5">Tol-Pal system protein TolB</fullName>
    </recommendedName>
</protein>
<evidence type="ECO:0000256" key="1">
    <source>
        <dbReference type="ARBA" id="ARBA00004418"/>
    </source>
</evidence>
<dbReference type="GO" id="GO:0051301">
    <property type="term" value="P:cell division"/>
    <property type="evidence" value="ECO:0007669"/>
    <property type="project" value="UniProtKB-UniRule"/>
</dbReference>
<feature type="domain" description="TolB N-terminal" evidence="7">
    <location>
        <begin position="26"/>
        <end position="138"/>
    </location>
</feature>
<evidence type="ECO:0000313" key="8">
    <source>
        <dbReference type="EMBL" id="MCM8558419.1"/>
    </source>
</evidence>
<evidence type="ECO:0000256" key="4">
    <source>
        <dbReference type="ARBA" id="ARBA00022764"/>
    </source>
</evidence>
<evidence type="ECO:0000313" key="9">
    <source>
        <dbReference type="Proteomes" id="UP001155128"/>
    </source>
</evidence>
<dbReference type="InterPro" id="IPR011042">
    <property type="entry name" value="6-blade_b-propeller_TolB-like"/>
</dbReference>
<feature type="signal peptide" evidence="5">
    <location>
        <begin position="1"/>
        <end position="19"/>
    </location>
</feature>
<dbReference type="SUPFAM" id="SSF52964">
    <property type="entry name" value="TolB, N-terminal domain"/>
    <property type="match status" value="1"/>
</dbReference>
<dbReference type="Gene3D" id="2.120.10.30">
    <property type="entry name" value="TolB, C-terminal domain"/>
    <property type="match status" value="1"/>
</dbReference>
<feature type="region of interest" description="Disordered" evidence="6">
    <location>
        <begin position="282"/>
        <end position="309"/>
    </location>
</feature>
<comment type="subunit">
    <text evidence="5">The Tol-Pal system is composed of five core proteins: the inner membrane proteins TolA, TolQ and TolR, the periplasmic protein TolB and the outer membrane protein Pal. They form a network linking the inner and outer membranes and the peptidoglycan layer.</text>
</comment>
<reference evidence="8" key="1">
    <citation type="submission" date="2022-06" db="EMBL/GenBank/DDBJ databases">
        <title>Sphingomicrobium sedimins sp. nov., a marine bacterium isolated from tidal flat.</title>
        <authorList>
            <person name="Kim C.-H."/>
            <person name="Yoo Y."/>
            <person name="Kim J.-J."/>
        </authorList>
    </citation>
    <scope>NUCLEOTIDE SEQUENCE</scope>
    <source>
        <strain evidence="8">GRR-S6-50</strain>
    </source>
</reference>
<name>A0A9X2EN33_9SPHN</name>
<dbReference type="GO" id="GO:0017038">
    <property type="term" value="P:protein import"/>
    <property type="evidence" value="ECO:0007669"/>
    <property type="project" value="InterPro"/>
</dbReference>
<comment type="function">
    <text evidence="5">Part of the Tol-Pal system, which plays a role in outer membrane invagination during cell division and is important for maintaining outer membrane integrity.</text>
</comment>
<keyword evidence="9" id="KW-1185">Reference proteome</keyword>
<dbReference type="HAMAP" id="MF_00671">
    <property type="entry name" value="TolB"/>
    <property type="match status" value="1"/>
</dbReference>
<dbReference type="InterPro" id="IPR014167">
    <property type="entry name" value="Tol-Pal_TolB"/>
</dbReference>